<evidence type="ECO:0000313" key="3">
    <source>
        <dbReference type="Proteomes" id="UP001161017"/>
    </source>
</evidence>
<reference evidence="2" key="1">
    <citation type="journal article" date="2023" name="Genome Biol. Evol.">
        <title>First Whole Genome Sequence and Flow Cytometry Genome Size Data for the Lichen-Forming Fungus Ramalina farinacea (Ascomycota).</title>
        <authorList>
            <person name="Llewellyn T."/>
            <person name="Mian S."/>
            <person name="Hill R."/>
            <person name="Leitch I.J."/>
            <person name="Gaya E."/>
        </authorList>
    </citation>
    <scope>NUCLEOTIDE SEQUENCE</scope>
    <source>
        <strain evidence="2">LIQ254RAFAR</strain>
    </source>
</reference>
<comment type="caution">
    <text evidence="2">The sequence shown here is derived from an EMBL/GenBank/DDBJ whole genome shotgun (WGS) entry which is preliminary data.</text>
</comment>
<evidence type="ECO:0000256" key="1">
    <source>
        <dbReference type="SAM" id="MobiDB-lite"/>
    </source>
</evidence>
<dbReference type="AlphaFoldDB" id="A0AA43QKZ6"/>
<feature type="compositionally biased region" description="Polar residues" evidence="1">
    <location>
        <begin position="1"/>
        <end position="19"/>
    </location>
</feature>
<feature type="region of interest" description="Disordered" evidence="1">
    <location>
        <begin position="127"/>
        <end position="156"/>
    </location>
</feature>
<protein>
    <submittedName>
        <fullName evidence="2">Uncharacterized protein</fullName>
    </submittedName>
</protein>
<feature type="compositionally biased region" description="Basic and acidic residues" evidence="1">
    <location>
        <begin position="127"/>
        <end position="142"/>
    </location>
</feature>
<dbReference type="Proteomes" id="UP001161017">
    <property type="component" value="Unassembled WGS sequence"/>
</dbReference>
<feature type="region of interest" description="Disordered" evidence="1">
    <location>
        <begin position="89"/>
        <end position="108"/>
    </location>
</feature>
<proteinExistence type="predicted"/>
<sequence length="238" mass="24833">MPSSPQKPQQRRTSSTESVNLALPRGIPGSSIQGQRKASIGRSSPNPEILLLSGREDDSFSADRSHVADEFGGFQERKNGLGNLAEELADAWDEDGERDPAQSPHSAAALPTVASTLAEGHDKSIALSDTAHDPSGSRHQESGLRPASLDGDGSDAEDASLFSATLEAGMTAVDNLVRQESGTDGTALDGVVCRLADALRELPSQSGIENGTSRFDFHVPFAALFPIPGLSAAAIAMC</sequence>
<dbReference type="EMBL" id="JAPUFD010000007">
    <property type="protein sequence ID" value="MDI1488425.1"/>
    <property type="molecule type" value="Genomic_DNA"/>
</dbReference>
<evidence type="ECO:0000313" key="2">
    <source>
        <dbReference type="EMBL" id="MDI1488425.1"/>
    </source>
</evidence>
<accession>A0AA43QKZ6</accession>
<feature type="compositionally biased region" description="Polar residues" evidence="1">
    <location>
        <begin position="30"/>
        <end position="46"/>
    </location>
</feature>
<feature type="region of interest" description="Disordered" evidence="1">
    <location>
        <begin position="1"/>
        <end position="64"/>
    </location>
</feature>
<gene>
    <name evidence="2" type="ORF">OHK93_007700</name>
</gene>
<keyword evidence="3" id="KW-1185">Reference proteome</keyword>
<feature type="compositionally biased region" description="Basic and acidic residues" evidence="1">
    <location>
        <begin position="54"/>
        <end position="64"/>
    </location>
</feature>
<name>A0AA43QKZ6_9LECA</name>
<organism evidence="2 3">
    <name type="scientific">Ramalina farinacea</name>
    <dbReference type="NCBI Taxonomy" id="258253"/>
    <lineage>
        <taxon>Eukaryota</taxon>
        <taxon>Fungi</taxon>
        <taxon>Dikarya</taxon>
        <taxon>Ascomycota</taxon>
        <taxon>Pezizomycotina</taxon>
        <taxon>Lecanoromycetes</taxon>
        <taxon>OSLEUM clade</taxon>
        <taxon>Lecanoromycetidae</taxon>
        <taxon>Lecanorales</taxon>
        <taxon>Lecanorineae</taxon>
        <taxon>Ramalinaceae</taxon>
        <taxon>Ramalina</taxon>
    </lineage>
</organism>